<dbReference type="InterPro" id="IPR011146">
    <property type="entry name" value="HIT-like"/>
</dbReference>
<dbReference type="InterPro" id="IPR036265">
    <property type="entry name" value="HIT-like_sf"/>
</dbReference>
<evidence type="ECO:0000313" key="4">
    <source>
        <dbReference type="Proteomes" id="UP000001591"/>
    </source>
</evidence>
<dbReference type="AlphaFoldDB" id="B6IR90"/>
<reference evidence="3 4" key="1">
    <citation type="journal article" date="2010" name="BMC Genomics">
        <title>Metabolic flexibility revealed in the genome of the cyst-forming alpha-1 proteobacterium Rhodospirillum centenum.</title>
        <authorList>
            <person name="Lu Y.K."/>
            <person name="Marden J."/>
            <person name="Han M."/>
            <person name="Swingley W.D."/>
            <person name="Mastrian S.D."/>
            <person name="Chowdhury S.R."/>
            <person name="Hao J."/>
            <person name="Helmy T."/>
            <person name="Kim S."/>
            <person name="Kurdoglu A.A."/>
            <person name="Matthies H.J."/>
            <person name="Rollo D."/>
            <person name="Stothard P."/>
            <person name="Blankenship R.E."/>
            <person name="Bauer C.E."/>
            <person name="Touchman J.W."/>
        </authorList>
    </citation>
    <scope>NUCLEOTIDE SEQUENCE [LARGE SCALE GENOMIC DNA]</scope>
    <source>
        <strain evidence="4">ATCC 51521 / SW</strain>
    </source>
</reference>
<dbReference type="KEGG" id="rce:RC1_0539"/>
<gene>
    <name evidence="3" type="ordered locus">RC1_0539</name>
</gene>
<dbReference type="EMBL" id="CP000613">
    <property type="protein sequence ID" value="ACI97976.1"/>
    <property type="molecule type" value="Genomic_DNA"/>
</dbReference>
<dbReference type="SUPFAM" id="SSF54197">
    <property type="entry name" value="HIT-like"/>
    <property type="match status" value="1"/>
</dbReference>
<feature type="domain" description="HIT" evidence="2">
    <location>
        <begin position="39"/>
        <end position="108"/>
    </location>
</feature>
<dbReference type="eggNOG" id="COG0537">
    <property type="taxonomic scope" value="Bacteria"/>
</dbReference>
<organism evidence="3 4">
    <name type="scientific">Rhodospirillum centenum (strain ATCC 51521 / SW)</name>
    <dbReference type="NCBI Taxonomy" id="414684"/>
    <lineage>
        <taxon>Bacteria</taxon>
        <taxon>Pseudomonadati</taxon>
        <taxon>Pseudomonadota</taxon>
        <taxon>Alphaproteobacteria</taxon>
        <taxon>Rhodospirillales</taxon>
        <taxon>Rhodospirillaceae</taxon>
        <taxon>Rhodospirillum</taxon>
    </lineage>
</organism>
<name>B6IR90_RHOCS</name>
<dbReference type="OrthoDB" id="9799145at2"/>
<proteinExistence type="predicted"/>
<dbReference type="STRING" id="414684.RC1_0539"/>
<protein>
    <submittedName>
        <fullName evidence="3">Histidine triad protein, putative</fullName>
    </submittedName>
</protein>
<keyword evidence="4" id="KW-1185">Reference proteome</keyword>
<dbReference type="Gene3D" id="3.30.428.10">
    <property type="entry name" value="HIT-like"/>
    <property type="match status" value="1"/>
</dbReference>
<dbReference type="Proteomes" id="UP000001591">
    <property type="component" value="Chromosome"/>
</dbReference>
<dbReference type="InterPro" id="IPR026026">
    <property type="entry name" value="HIT_Hint"/>
</dbReference>
<evidence type="ECO:0000313" key="3">
    <source>
        <dbReference type="EMBL" id="ACI97976.1"/>
    </source>
</evidence>
<dbReference type="Pfam" id="PF01230">
    <property type="entry name" value="HIT"/>
    <property type="match status" value="1"/>
</dbReference>
<evidence type="ECO:0000259" key="2">
    <source>
        <dbReference type="PROSITE" id="PS51084"/>
    </source>
</evidence>
<dbReference type="GO" id="GO:0003824">
    <property type="term" value="F:catalytic activity"/>
    <property type="evidence" value="ECO:0007669"/>
    <property type="project" value="InterPro"/>
</dbReference>
<dbReference type="RefSeq" id="WP_012565768.1">
    <property type="nucleotide sequence ID" value="NC_011420.2"/>
</dbReference>
<dbReference type="PROSITE" id="PS51084">
    <property type="entry name" value="HIT_2"/>
    <property type="match status" value="1"/>
</dbReference>
<comment type="caution">
    <text evidence="1">Lacks conserved residue(s) required for the propagation of feature annotation.</text>
</comment>
<sequence>MTTPDGFDLHPRLAADTLPVTDLPLCRVLLMRNRAFPWLILVPRRAGAREIHRLDAADRMLLTEELAQVSAALEAAVRPDKLNVGALGNLVPQLHVHVVARREGDPAWPGPVWGSGVHESYAAGEGEALAARLAAALRQKHGQKDTY</sequence>
<dbReference type="PIRSF" id="PIRSF000714">
    <property type="entry name" value="HIT"/>
    <property type="match status" value="1"/>
</dbReference>
<dbReference type="HOGENOM" id="CLU_123330_0_0_5"/>
<evidence type="ECO:0000256" key="1">
    <source>
        <dbReference type="PROSITE-ProRule" id="PRU00464"/>
    </source>
</evidence>
<accession>B6IR90</accession>